<feature type="domain" description="Fibronectin type-III" evidence="2">
    <location>
        <begin position="4"/>
        <end position="118"/>
    </location>
</feature>
<dbReference type="InterPro" id="IPR013783">
    <property type="entry name" value="Ig-like_fold"/>
</dbReference>
<feature type="region of interest" description="Disordered" evidence="1">
    <location>
        <begin position="116"/>
        <end position="138"/>
    </location>
</feature>
<dbReference type="Proteomes" id="UP000095280">
    <property type="component" value="Unplaced"/>
</dbReference>
<dbReference type="CDD" id="cd00063">
    <property type="entry name" value="FN3"/>
    <property type="match status" value="1"/>
</dbReference>
<evidence type="ECO:0000313" key="3">
    <source>
        <dbReference type="Proteomes" id="UP000095280"/>
    </source>
</evidence>
<dbReference type="Gene3D" id="2.60.40.10">
    <property type="entry name" value="Immunoglobulins"/>
    <property type="match status" value="1"/>
</dbReference>
<dbReference type="InterPro" id="IPR036116">
    <property type="entry name" value="FN3_sf"/>
</dbReference>
<evidence type="ECO:0000313" key="4">
    <source>
        <dbReference type="WBParaSite" id="maker-uti_cns_0015470-snap-gene-0.3-mRNA-1"/>
    </source>
</evidence>
<proteinExistence type="predicted"/>
<name>A0A1I8IQG3_9PLAT</name>
<dbReference type="WBParaSite" id="maker-uti_cns_0015470-snap-gene-0.3-mRNA-1">
    <property type="protein sequence ID" value="maker-uti_cns_0015470-snap-gene-0.3-mRNA-1"/>
    <property type="gene ID" value="maker-uti_cns_0015470-snap-gene-0.3"/>
</dbReference>
<dbReference type="PROSITE" id="PS50853">
    <property type="entry name" value="FN3"/>
    <property type="match status" value="1"/>
</dbReference>
<evidence type="ECO:0000256" key="1">
    <source>
        <dbReference type="SAM" id="MobiDB-lite"/>
    </source>
</evidence>
<dbReference type="AlphaFoldDB" id="A0A1I8IQG3"/>
<organism evidence="3 4">
    <name type="scientific">Macrostomum lignano</name>
    <dbReference type="NCBI Taxonomy" id="282301"/>
    <lineage>
        <taxon>Eukaryota</taxon>
        <taxon>Metazoa</taxon>
        <taxon>Spiralia</taxon>
        <taxon>Lophotrochozoa</taxon>
        <taxon>Platyhelminthes</taxon>
        <taxon>Rhabditophora</taxon>
        <taxon>Macrostomorpha</taxon>
        <taxon>Macrostomida</taxon>
        <taxon>Macrostomidae</taxon>
        <taxon>Macrostomum</taxon>
    </lineage>
</organism>
<dbReference type="SMART" id="SM00060">
    <property type="entry name" value="FN3"/>
    <property type="match status" value="1"/>
</dbReference>
<reference evidence="4" key="1">
    <citation type="submission" date="2016-11" db="UniProtKB">
        <authorList>
            <consortium name="WormBaseParasite"/>
        </authorList>
    </citation>
    <scope>IDENTIFICATION</scope>
</reference>
<accession>A0A1I8IQG3</accession>
<dbReference type="SUPFAM" id="SSF49265">
    <property type="entry name" value="Fibronectin type III"/>
    <property type="match status" value="1"/>
</dbReference>
<dbReference type="InterPro" id="IPR003961">
    <property type="entry name" value="FN3_dom"/>
</dbReference>
<sequence>VAQTPQPPVGLSVLVEGTIARLDWSAPSYPPLRVIRNFRVRWGPREPEEVHPLVYTPGGLMPRMSNSRALTSIVGFGVRRFLLFNLQSDTVYIASVQTLSAFGDSPPAVVHFTTAAASAPQGTSNSRQSPTLKSNSEQVENVDGGAFDLVGYRDY</sequence>
<protein>
    <submittedName>
        <fullName evidence="4">Fibronectin type-III domain-containing protein</fullName>
    </submittedName>
</protein>
<keyword evidence="3" id="KW-1185">Reference proteome</keyword>
<evidence type="ECO:0000259" key="2">
    <source>
        <dbReference type="PROSITE" id="PS50853"/>
    </source>
</evidence>
<feature type="compositionally biased region" description="Polar residues" evidence="1">
    <location>
        <begin position="120"/>
        <end position="138"/>
    </location>
</feature>